<sequence length="207" mass="24299">MTRHRLNPCFSRYKWRPLPRSNSQLAAQHTSPSHSFYTESRPEHSVRRLRSSASFPSAHQHQPNGSLRRGRRHRRPPGHRRRRAGSHAGAQDGPAAGAPDEVAPDRIRAVPDGLSPGPAHRRPHRRSFRDDAFRGRRSTRGRTCRRAQRHHPRQLHRLRLLRQLRRRRRCRRRRRHVLDAAVLARPPRECHSVFISSTVVYTTRFIF</sequence>
<feature type="compositionally biased region" description="Basic residues" evidence="1">
    <location>
        <begin position="68"/>
        <end position="85"/>
    </location>
</feature>
<feature type="region of interest" description="Disordered" evidence="1">
    <location>
        <begin position="21"/>
        <end position="152"/>
    </location>
</feature>
<organism evidence="2 3">
    <name type="scientific">Aegilops tauschii subsp. strangulata</name>
    <name type="common">Goatgrass</name>
    <dbReference type="NCBI Taxonomy" id="200361"/>
    <lineage>
        <taxon>Eukaryota</taxon>
        <taxon>Viridiplantae</taxon>
        <taxon>Streptophyta</taxon>
        <taxon>Embryophyta</taxon>
        <taxon>Tracheophyta</taxon>
        <taxon>Spermatophyta</taxon>
        <taxon>Magnoliopsida</taxon>
        <taxon>Liliopsida</taxon>
        <taxon>Poales</taxon>
        <taxon>Poaceae</taxon>
        <taxon>BOP clade</taxon>
        <taxon>Pooideae</taxon>
        <taxon>Triticodae</taxon>
        <taxon>Triticeae</taxon>
        <taxon>Triticinae</taxon>
        <taxon>Aegilops</taxon>
    </lineage>
</organism>
<reference evidence="2" key="5">
    <citation type="journal article" date="2021" name="G3 (Bethesda)">
        <title>Aegilops tauschii genome assembly Aet v5.0 features greater sequence contiguity and improved annotation.</title>
        <authorList>
            <person name="Wang L."/>
            <person name="Zhu T."/>
            <person name="Rodriguez J.C."/>
            <person name="Deal K.R."/>
            <person name="Dubcovsky J."/>
            <person name="McGuire P.E."/>
            <person name="Lux T."/>
            <person name="Spannagl M."/>
            <person name="Mayer K.F.X."/>
            <person name="Baldrich P."/>
            <person name="Meyers B.C."/>
            <person name="Huo N."/>
            <person name="Gu Y.Q."/>
            <person name="Zhou H."/>
            <person name="Devos K.M."/>
            <person name="Bennetzen J.L."/>
            <person name="Unver T."/>
            <person name="Budak H."/>
            <person name="Gulick P.J."/>
            <person name="Galiba G."/>
            <person name="Kalapos B."/>
            <person name="Nelson D.R."/>
            <person name="Li P."/>
            <person name="You F.M."/>
            <person name="Luo M.C."/>
            <person name="Dvorak J."/>
        </authorList>
    </citation>
    <scope>NUCLEOTIDE SEQUENCE [LARGE SCALE GENOMIC DNA]</scope>
    <source>
        <strain evidence="2">cv. AL8/78</strain>
    </source>
</reference>
<reference evidence="3" key="1">
    <citation type="journal article" date="2014" name="Science">
        <title>Ancient hybridizations among the ancestral genomes of bread wheat.</title>
        <authorList>
            <consortium name="International Wheat Genome Sequencing Consortium,"/>
            <person name="Marcussen T."/>
            <person name="Sandve S.R."/>
            <person name="Heier L."/>
            <person name="Spannagl M."/>
            <person name="Pfeifer M."/>
            <person name="Jakobsen K.S."/>
            <person name="Wulff B.B."/>
            <person name="Steuernagel B."/>
            <person name="Mayer K.F."/>
            <person name="Olsen O.A."/>
        </authorList>
    </citation>
    <scope>NUCLEOTIDE SEQUENCE [LARGE SCALE GENOMIC DNA]</scope>
    <source>
        <strain evidence="3">cv. AL8/78</strain>
    </source>
</reference>
<keyword evidence="3" id="KW-1185">Reference proteome</keyword>
<feature type="compositionally biased region" description="Basic residues" evidence="1">
    <location>
        <begin position="135"/>
        <end position="152"/>
    </location>
</feature>
<reference evidence="3" key="2">
    <citation type="journal article" date="2017" name="Nat. Plants">
        <title>The Aegilops tauschii genome reveals multiple impacts of transposons.</title>
        <authorList>
            <person name="Zhao G."/>
            <person name="Zou C."/>
            <person name="Li K."/>
            <person name="Wang K."/>
            <person name="Li T."/>
            <person name="Gao L."/>
            <person name="Zhang X."/>
            <person name="Wang H."/>
            <person name="Yang Z."/>
            <person name="Liu X."/>
            <person name="Jiang W."/>
            <person name="Mao L."/>
            <person name="Kong X."/>
            <person name="Jiao Y."/>
            <person name="Jia J."/>
        </authorList>
    </citation>
    <scope>NUCLEOTIDE SEQUENCE [LARGE SCALE GENOMIC DNA]</scope>
    <source>
        <strain evidence="3">cv. AL8/78</strain>
    </source>
</reference>
<name>A0A453IYG1_AEGTS</name>
<dbReference type="Gramene" id="AET4Gv20731900.6">
    <property type="protein sequence ID" value="AET4Gv20731900.6"/>
    <property type="gene ID" value="AET4Gv20731900"/>
</dbReference>
<evidence type="ECO:0000313" key="3">
    <source>
        <dbReference type="Proteomes" id="UP000015105"/>
    </source>
</evidence>
<proteinExistence type="predicted"/>
<protein>
    <submittedName>
        <fullName evidence="2">Uncharacterized protein</fullName>
    </submittedName>
</protein>
<dbReference type="Proteomes" id="UP000015105">
    <property type="component" value="Chromosome 4D"/>
</dbReference>
<reference evidence="2" key="3">
    <citation type="journal article" date="2017" name="Nature">
        <title>Genome sequence of the progenitor of the wheat D genome Aegilops tauschii.</title>
        <authorList>
            <person name="Luo M.C."/>
            <person name="Gu Y.Q."/>
            <person name="Puiu D."/>
            <person name="Wang H."/>
            <person name="Twardziok S.O."/>
            <person name="Deal K.R."/>
            <person name="Huo N."/>
            <person name="Zhu T."/>
            <person name="Wang L."/>
            <person name="Wang Y."/>
            <person name="McGuire P.E."/>
            <person name="Liu S."/>
            <person name="Long H."/>
            <person name="Ramasamy R.K."/>
            <person name="Rodriguez J.C."/>
            <person name="Van S.L."/>
            <person name="Yuan L."/>
            <person name="Wang Z."/>
            <person name="Xia Z."/>
            <person name="Xiao L."/>
            <person name="Anderson O.D."/>
            <person name="Ouyang S."/>
            <person name="Liang Y."/>
            <person name="Zimin A.V."/>
            <person name="Pertea G."/>
            <person name="Qi P."/>
            <person name="Bennetzen J.L."/>
            <person name="Dai X."/>
            <person name="Dawson M.W."/>
            <person name="Muller H.G."/>
            <person name="Kugler K."/>
            <person name="Rivarola-Duarte L."/>
            <person name="Spannagl M."/>
            <person name="Mayer K.F.X."/>
            <person name="Lu F.H."/>
            <person name="Bevan M.W."/>
            <person name="Leroy P."/>
            <person name="Li P."/>
            <person name="You F.M."/>
            <person name="Sun Q."/>
            <person name="Liu Z."/>
            <person name="Lyons E."/>
            <person name="Wicker T."/>
            <person name="Salzberg S.L."/>
            <person name="Devos K.M."/>
            <person name="Dvorak J."/>
        </authorList>
    </citation>
    <scope>NUCLEOTIDE SEQUENCE [LARGE SCALE GENOMIC DNA]</scope>
    <source>
        <strain evidence="2">cv. AL8/78</strain>
    </source>
</reference>
<dbReference type="EnsemblPlants" id="AET4Gv20731900.6">
    <property type="protein sequence ID" value="AET4Gv20731900.6"/>
    <property type="gene ID" value="AET4Gv20731900"/>
</dbReference>
<dbReference type="AlphaFoldDB" id="A0A453IYG1"/>
<reference evidence="2" key="4">
    <citation type="submission" date="2019-03" db="UniProtKB">
        <authorList>
            <consortium name="EnsemblPlants"/>
        </authorList>
    </citation>
    <scope>IDENTIFICATION</scope>
</reference>
<evidence type="ECO:0000256" key="1">
    <source>
        <dbReference type="SAM" id="MobiDB-lite"/>
    </source>
</evidence>
<accession>A0A453IYG1</accession>
<feature type="compositionally biased region" description="Polar residues" evidence="1">
    <location>
        <begin position="51"/>
        <end position="65"/>
    </location>
</feature>
<feature type="compositionally biased region" description="Polar residues" evidence="1">
    <location>
        <begin position="21"/>
        <end position="38"/>
    </location>
</feature>
<evidence type="ECO:0000313" key="2">
    <source>
        <dbReference type="EnsemblPlants" id="AET4Gv20731900.6"/>
    </source>
</evidence>
<feature type="compositionally biased region" description="Low complexity" evidence="1">
    <location>
        <begin position="88"/>
        <end position="100"/>
    </location>
</feature>